<comment type="caution">
    <text evidence="6">The sequence shown here is derived from an EMBL/GenBank/DDBJ whole genome shotgun (WGS) entry which is preliminary data.</text>
</comment>
<keyword evidence="3 4" id="KW-0408">Iron</keyword>
<gene>
    <name evidence="6" type="ORF">SAMN06265222_104245</name>
</gene>
<dbReference type="Gene3D" id="2.60.120.260">
    <property type="entry name" value="Galactose-binding domain-like"/>
    <property type="match status" value="1"/>
</dbReference>
<dbReference type="Pfam" id="PF23500">
    <property type="entry name" value="DUF7133"/>
    <property type="match status" value="1"/>
</dbReference>
<dbReference type="InterPro" id="IPR009056">
    <property type="entry name" value="Cyt_c-like_dom"/>
</dbReference>
<organism evidence="6 7">
    <name type="scientific">Neorhodopirellula lusitana</name>
    <dbReference type="NCBI Taxonomy" id="445327"/>
    <lineage>
        <taxon>Bacteria</taxon>
        <taxon>Pseudomonadati</taxon>
        <taxon>Planctomycetota</taxon>
        <taxon>Planctomycetia</taxon>
        <taxon>Pirellulales</taxon>
        <taxon>Pirellulaceae</taxon>
        <taxon>Neorhodopirellula</taxon>
    </lineage>
</organism>
<dbReference type="InterPro" id="IPR008979">
    <property type="entry name" value="Galactose-bd-like_sf"/>
</dbReference>
<accession>A0ABY1Q293</accession>
<keyword evidence="2 4" id="KW-0479">Metal-binding</keyword>
<protein>
    <submittedName>
        <fullName evidence="6">Heme-binding domain-containing protein</fullName>
    </submittedName>
</protein>
<dbReference type="Gene3D" id="2.120.10.30">
    <property type="entry name" value="TolB, C-terminal domain"/>
    <property type="match status" value="1"/>
</dbReference>
<evidence type="ECO:0000313" key="7">
    <source>
        <dbReference type="Proteomes" id="UP001158067"/>
    </source>
</evidence>
<dbReference type="Gene3D" id="1.10.760.10">
    <property type="entry name" value="Cytochrome c-like domain"/>
    <property type="match status" value="1"/>
</dbReference>
<dbReference type="InterPro" id="IPR013427">
    <property type="entry name" value="Haem-bd_dom_put"/>
</dbReference>
<dbReference type="PANTHER" id="PTHR33546:SF1">
    <property type="entry name" value="LARGE, MULTIFUNCTIONAL SECRETED PROTEIN"/>
    <property type="match status" value="1"/>
</dbReference>
<dbReference type="NCBIfam" id="TIGR02603">
    <property type="entry name" value="CxxCH_TIGR02603"/>
    <property type="match status" value="1"/>
</dbReference>
<evidence type="ECO:0000259" key="5">
    <source>
        <dbReference type="PROSITE" id="PS51007"/>
    </source>
</evidence>
<dbReference type="PROSITE" id="PS51007">
    <property type="entry name" value="CYTC"/>
    <property type="match status" value="1"/>
</dbReference>
<proteinExistence type="predicted"/>
<dbReference type="Pfam" id="PF00034">
    <property type="entry name" value="Cytochrom_C"/>
    <property type="match status" value="1"/>
</dbReference>
<dbReference type="SUPFAM" id="SSF50952">
    <property type="entry name" value="Soluble quinoprotein glucose dehydrogenase"/>
    <property type="match status" value="1"/>
</dbReference>
<evidence type="ECO:0000313" key="6">
    <source>
        <dbReference type="EMBL" id="SMP54441.1"/>
    </source>
</evidence>
<dbReference type="Proteomes" id="UP001158067">
    <property type="component" value="Unassembled WGS sequence"/>
</dbReference>
<dbReference type="InterPro" id="IPR016024">
    <property type="entry name" value="ARM-type_fold"/>
</dbReference>
<dbReference type="Pfam" id="PF13646">
    <property type="entry name" value="HEAT_2"/>
    <property type="match status" value="1"/>
</dbReference>
<dbReference type="InterPro" id="IPR055557">
    <property type="entry name" value="DUF7133"/>
</dbReference>
<dbReference type="PANTHER" id="PTHR33546">
    <property type="entry name" value="LARGE, MULTIFUNCTIONAL SECRETED PROTEIN-RELATED"/>
    <property type="match status" value="1"/>
</dbReference>
<evidence type="ECO:0000256" key="4">
    <source>
        <dbReference type="PROSITE-ProRule" id="PRU00433"/>
    </source>
</evidence>
<dbReference type="InterPro" id="IPR011041">
    <property type="entry name" value="Quinoprot_gluc/sorb_DH_b-prop"/>
</dbReference>
<dbReference type="SUPFAM" id="SSF46626">
    <property type="entry name" value="Cytochrome c"/>
    <property type="match status" value="1"/>
</dbReference>
<dbReference type="Gene3D" id="1.25.10.10">
    <property type="entry name" value="Leucine-rich Repeat Variant"/>
    <property type="match status" value="1"/>
</dbReference>
<sequence length="1265" mass="140313">MSTGRQLTTIAVLALGFVFATERGTSTASAAEAKWIWSGEVAVDEAIPTGETCWFRKVLNLRDRGEGIVEIAADDDYEVRVNGRVIGNGKSYRQMQEFDISDYLEVGRNVVAIRVRNTNGDTAALVARVSIRPDNEDKWYTFSTDETWRTSLSEEAMWDNPALNDRTWQTATAFGLLGETTPWDQGATVAVETAKEQSERFQIQKGFGVQRLINDEQVGSTIAMAFDEFGHIILAQEQGPLLIVVDRDEDGIPEDVRTYCDKVESVQGILPLNGEVFVTGKGPEGTALYRLTDSDRDGKLENVKTVMKFRGDGGEHGPHGLRLGPDGMIYVSLGSHVQAIGKTGKGETLRDIYEGDLLPRFEDPGGHGRGVKAPGGTIIRTDIEGDVVERVAGGLRNTYDLTFHPSGSLFVHDADMEADVETPWYRPTALMEVTEAGEFGWRTGWAKWPEYYFDRLPNLLDTGRGSPTGIECYEHHMFPVRYHDSLFLADWSEGRILNVRLKPNGSGYSADSEVFLQGAPLNVTDLTVGPDGALYFCTGGRGTAGGVYRVVYQGKIPDAMKQLGSGIAAAIRQPQLDAAWSRQEIASIRGKLGNDWNKQVAGVAYSEDNPPSYRIRALNLMQMYGPAPSEELLVELSRTENEAVRRRATMQLGLSPSRGAANRLQELLGDGDARVVRTACEAILRSGQLPRNPAPVIELLSSKDRNISFLARQVLQRMPPASWRSDVLSTKDTRTALVGMLALVAAEPNTKTGGEVLQRAGSLMEGFLSDKDFVDTLRLCQVTLDRCKIPAEAVPWLRDRVAAEFPSGDSRMNHELIRLAAYLQADSIVPRAMEYLESDAPKMDRVLTAMCLQRIDRKWTARERFALLKMYEQIASEDSEGSLPMYMVAVTRDFARHLSDDDVQAILDEGSRWRNAALGAIFRLKRPIDDETARKLRALDEELVAEPKIDDVNRRLRTGIIAMLSTASDEESAEHLRHIWRTEPQRRSVVALALSQKPDGDNWDYLVRSLNILDGPAAEEVVKQLRSVPIATDDPMALRSLTLMGLRAAQQETSFENVEKLLEHWTGMQRPKGVAKSMVPWQRWYSKTFPDRPAAELPREDESKWDLDQLLTFLESPEGNTGNFHAGAGLFESTSCADCHRHNGIGQSIGPDLTNMSKRFTRREILESILHPSHVVSDQYASKKVLTLDGEVYVGMVSKIGRGIEVRDSNNQVTTIETADVDSIMPSRSSIMPSGLIDNLTMNQVSDLMAYLGLVEPVEIASRPE</sequence>
<evidence type="ECO:0000256" key="1">
    <source>
        <dbReference type="ARBA" id="ARBA00022617"/>
    </source>
</evidence>
<dbReference type="EMBL" id="FXUG01000004">
    <property type="protein sequence ID" value="SMP54441.1"/>
    <property type="molecule type" value="Genomic_DNA"/>
</dbReference>
<dbReference type="InterPro" id="IPR036909">
    <property type="entry name" value="Cyt_c-like_dom_sf"/>
</dbReference>
<feature type="domain" description="Cytochrome c" evidence="5">
    <location>
        <begin position="1122"/>
        <end position="1256"/>
    </location>
</feature>
<dbReference type="SUPFAM" id="SSF48371">
    <property type="entry name" value="ARM repeat"/>
    <property type="match status" value="1"/>
</dbReference>
<evidence type="ECO:0000256" key="3">
    <source>
        <dbReference type="ARBA" id="ARBA00023004"/>
    </source>
</evidence>
<name>A0ABY1Q293_9BACT</name>
<dbReference type="InterPro" id="IPR011989">
    <property type="entry name" value="ARM-like"/>
</dbReference>
<dbReference type="SUPFAM" id="SSF49785">
    <property type="entry name" value="Galactose-binding domain-like"/>
    <property type="match status" value="1"/>
</dbReference>
<dbReference type="InterPro" id="IPR011042">
    <property type="entry name" value="6-blade_b-propeller_TolB-like"/>
</dbReference>
<keyword evidence="1 4" id="KW-0349">Heme</keyword>
<keyword evidence="7" id="KW-1185">Reference proteome</keyword>
<evidence type="ECO:0000256" key="2">
    <source>
        <dbReference type="ARBA" id="ARBA00022723"/>
    </source>
</evidence>
<reference evidence="6 7" key="1">
    <citation type="submission" date="2017-05" db="EMBL/GenBank/DDBJ databases">
        <authorList>
            <person name="Varghese N."/>
            <person name="Submissions S."/>
        </authorList>
    </citation>
    <scope>NUCLEOTIDE SEQUENCE [LARGE SCALE GENOMIC DNA]</scope>
    <source>
        <strain evidence="6 7">DSM 25457</strain>
    </source>
</reference>